<organism evidence="2 3">
    <name type="scientific">Crotalaria pallida</name>
    <name type="common">Smooth rattlebox</name>
    <name type="synonym">Crotalaria striata</name>
    <dbReference type="NCBI Taxonomy" id="3830"/>
    <lineage>
        <taxon>Eukaryota</taxon>
        <taxon>Viridiplantae</taxon>
        <taxon>Streptophyta</taxon>
        <taxon>Embryophyta</taxon>
        <taxon>Tracheophyta</taxon>
        <taxon>Spermatophyta</taxon>
        <taxon>Magnoliopsida</taxon>
        <taxon>eudicotyledons</taxon>
        <taxon>Gunneridae</taxon>
        <taxon>Pentapetalae</taxon>
        <taxon>rosids</taxon>
        <taxon>fabids</taxon>
        <taxon>Fabales</taxon>
        <taxon>Fabaceae</taxon>
        <taxon>Papilionoideae</taxon>
        <taxon>50 kb inversion clade</taxon>
        <taxon>genistoids sensu lato</taxon>
        <taxon>core genistoids</taxon>
        <taxon>Crotalarieae</taxon>
        <taxon>Crotalaria</taxon>
    </lineage>
</organism>
<accession>A0AAN9E695</accession>
<dbReference type="EMBL" id="JAYWIO010000008">
    <property type="protein sequence ID" value="KAK7246890.1"/>
    <property type="molecule type" value="Genomic_DNA"/>
</dbReference>
<evidence type="ECO:0000313" key="2">
    <source>
        <dbReference type="EMBL" id="KAK7246890.1"/>
    </source>
</evidence>
<feature type="compositionally biased region" description="Basic and acidic residues" evidence="1">
    <location>
        <begin position="113"/>
        <end position="140"/>
    </location>
</feature>
<feature type="compositionally biased region" description="Acidic residues" evidence="1">
    <location>
        <begin position="141"/>
        <end position="153"/>
    </location>
</feature>
<reference evidence="2 3" key="1">
    <citation type="submission" date="2024-01" db="EMBL/GenBank/DDBJ databases">
        <title>The genomes of 5 underutilized Papilionoideae crops provide insights into root nodulation and disease resistanc.</title>
        <authorList>
            <person name="Yuan L."/>
        </authorList>
    </citation>
    <scope>NUCLEOTIDE SEQUENCE [LARGE SCALE GENOMIC DNA]</scope>
    <source>
        <strain evidence="2">ZHUSHIDOU_FW_LH</strain>
        <tissue evidence="2">Leaf</tissue>
    </source>
</reference>
<evidence type="ECO:0000313" key="3">
    <source>
        <dbReference type="Proteomes" id="UP001372338"/>
    </source>
</evidence>
<dbReference type="Proteomes" id="UP001372338">
    <property type="component" value="Unassembled WGS sequence"/>
</dbReference>
<comment type="caution">
    <text evidence="2">The sequence shown here is derived from an EMBL/GenBank/DDBJ whole genome shotgun (WGS) entry which is preliminary data.</text>
</comment>
<proteinExistence type="predicted"/>
<evidence type="ECO:0000256" key="1">
    <source>
        <dbReference type="SAM" id="MobiDB-lite"/>
    </source>
</evidence>
<sequence>MVFPGLAEHRGLIPAPESMATTPKRSNRLHNFTLPSLRWGSQRYLRCAKSSTTGATTETDASGSRDRRSPVSLSDDSVADWMVDSKPERNSRSSRMRKPRIGGGNDGNDDGIDAVRKKLVLDLKTATEKMKDDIVRNNVKEEEEEEEEQEELESSLLPPPPSAANEARPWNLRP</sequence>
<gene>
    <name evidence="2" type="ORF">RIF29_41760</name>
</gene>
<dbReference type="AlphaFoldDB" id="A0AAN9E695"/>
<keyword evidence="3" id="KW-1185">Reference proteome</keyword>
<protein>
    <submittedName>
        <fullName evidence="2">Uncharacterized protein</fullName>
    </submittedName>
</protein>
<name>A0AAN9E695_CROPI</name>
<feature type="compositionally biased region" description="Polar residues" evidence="1">
    <location>
        <begin position="49"/>
        <end position="62"/>
    </location>
</feature>
<feature type="region of interest" description="Disordered" evidence="1">
    <location>
        <begin position="49"/>
        <end position="174"/>
    </location>
</feature>